<dbReference type="STRING" id="7070.D6WUT6"/>
<name>D6WUT6_TRICA</name>
<feature type="coiled-coil region" evidence="1">
    <location>
        <begin position="574"/>
        <end position="646"/>
    </location>
</feature>
<dbReference type="Proteomes" id="UP000007266">
    <property type="component" value="Linkage group 8"/>
</dbReference>
<feature type="compositionally biased region" description="Polar residues" evidence="2">
    <location>
        <begin position="948"/>
        <end position="962"/>
    </location>
</feature>
<dbReference type="PANTHER" id="PTHR46766">
    <property type="entry name" value="GLUTAMINE-RICH PROTEIN 2"/>
    <property type="match status" value="1"/>
</dbReference>
<sequence>MAESVTLVTLSQMIDLSLNCNEGIINFHVLHTFLHVVVQQLKMHDVAVEFRGSDSEKIQALISTVKPTSTHLLPKYNVVPEESVKLKKKTGPHQKKKASLQDVMAEKERQKLEEKKEKEIRVIERRKDSKEDPDLNPLPLKSPPGSLLGITPADLQTVVVVESQSTLPQYTVALTKTTFDSLQNDLDSLKIQLKELQELPANLGLIGATRSQSSPILDMFQILHLTKRMDANETALEKIGSLIEDLVKSDKGQMPPTIIERVQEVRASVDETQKYTAERRLSALNEVEVRLTNLENAVNNLNENIAAVATGVGEFKPQEPILEKPASAQPSLGPSDMASVARTETSSVVPEGAKSPSRKSQGTESVKIMAPQVVYQSQIQDVDLGELPSNQALILIQEEFQNLKNWMTESIQEVDKLKAFAPPAPGEVDTRVVDSKFNECSRKINELNDLYNTQIKLLSEQFNSVQSEMNEVATKLDIILPGGDSTGISAETTMDLANKLTLLEKEMIAISDKAEELQQEKEQRDKQTEVIMEQIDILKIVKANREDLEDALGEKADACMINRKVSHDQFDAACDDLYRGIEEALSKLEEQEEMWHQALDSIQREVGNKLDKMEVDPLRDFVNSKLRALQEKFKSLSALKREQEAAGTKSRFLRNVNCISCDKDVIMRKEMDASLKPKAYAMPASRNMAPYLAYELDQLRKQQKCVPNSKNLNFIESALKTRGNKEKNHLCNRYCGGSHTTTTPQQRVTRLGHFLEQWGPEIAPLQDEYIRGNDNHMYKARDEAIYTKKGSKVENGPKGSIRPSTAGGAPMMEQEVPQGRNTYVSAEAHMVVSKEAEEAANKKSLNIGAVPIEEVTQASQQIPVKVSIEEPVSQKASQLGKAASQLSNEQLRKTQSAEGKSSQLSGERKSATIEGKSSQLSGERKSATPEGKSSQLSGERKSAAIEGKSSQLSNEQKRSQSAIVGKKGSEQAVEKGQE</sequence>
<feature type="compositionally biased region" description="Basic and acidic residues" evidence="2">
    <location>
        <begin position="104"/>
        <end position="133"/>
    </location>
</feature>
<feature type="compositionally biased region" description="Basic and acidic residues" evidence="2">
    <location>
        <begin position="967"/>
        <end position="978"/>
    </location>
</feature>
<dbReference type="EMBL" id="KQ971363">
    <property type="protein sequence ID" value="EFA07798.1"/>
    <property type="molecule type" value="Genomic_DNA"/>
</dbReference>
<feature type="region of interest" description="Disordered" evidence="2">
    <location>
        <begin position="790"/>
        <end position="811"/>
    </location>
</feature>
<feature type="region of interest" description="Disordered" evidence="2">
    <location>
        <begin position="879"/>
        <end position="978"/>
    </location>
</feature>
<feature type="compositionally biased region" description="Basic residues" evidence="2">
    <location>
        <begin position="86"/>
        <end position="98"/>
    </location>
</feature>
<reference evidence="4 5" key="2">
    <citation type="journal article" date="2010" name="Nucleic Acids Res.">
        <title>BeetleBase in 2010: revisions to provide comprehensive genomic information for Tribolium castaneum.</title>
        <authorList>
            <person name="Kim H.S."/>
            <person name="Murphy T."/>
            <person name="Xia J."/>
            <person name="Caragea D."/>
            <person name="Park Y."/>
            <person name="Beeman R.W."/>
            <person name="Lorenzen M.D."/>
            <person name="Butcher S."/>
            <person name="Manak J.R."/>
            <person name="Brown S.J."/>
        </authorList>
    </citation>
    <scope>NUCLEOTIDE SEQUENCE [LARGE SCALE GENOMIC DNA]</scope>
    <source>
        <strain evidence="4 5">Georgia GA2</strain>
    </source>
</reference>
<dbReference type="InParanoid" id="D6WUT6"/>
<dbReference type="InterPro" id="IPR032013">
    <property type="entry name" value="DUF4795"/>
</dbReference>
<protein>
    <recommendedName>
        <fullName evidence="3">DUF4795 domain-containing protein</fullName>
    </recommendedName>
</protein>
<organism evidence="4 5">
    <name type="scientific">Tribolium castaneum</name>
    <name type="common">Red flour beetle</name>
    <dbReference type="NCBI Taxonomy" id="7070"/>
    <lineage>
        <taxon>Eukaryota</taxon>
        <taxon>Metazoa</taxon>
        <taxon>Ecdysozoa</taxon>
        <taxon>Arthropoda</taxon>
        <taxon>Hexapoda</taxon>
        <taxon>Insecta</taxon>
        <taxon>Pterygota</taxon>
        <taxon>Neoptera</taxon>
        <taxon>Endopterygota</taxon>
        <taxon>Coleoptera</taxon>
        <taxon>Polyphaga</taxon>
        <taxon>Cucujiformia</taxon>
        <taxon>Tenebrionidae</taxon>
        <taxon>Tenebrionidae incertae sedis</taxon>
        <taxon>Tribolium</taxon>
    </lineage>
</organism>
<dbReference type="Pfam" id="PF16043">
    <property type="entry name" value="DUF4795"/>
    <property type="match status" value="1"/>
</dbReference>
<feature type="coiled-coil region" evidence="1">
    <location>
        <begin position="284"/>
        <end position="311"/>
    </location>
</feature>
<evidence type="ECO:0000313" key="4">
    <source>
        <dbReference type="EMBL" id="EFA07798.1"/>
    </source>
</evidence>
<keyword evidence="5" id="KW-1185">Reference proteome</keyword>
<dbReference type="eggNOG" id="ENOG502RQAI">
    <property type="taxonomic scope" value="Eukaryota"/>
</dbReference>
<feature type="region of interest" description="Disordered" evidence="2">
    <location>
        <begin position="324"/>
        <end position="365"/>
    </location>
</feature>
<dbReference type="OMA" id="KVHCISC"/>
<dbReference type="PhylomeDB" id="D6WUT6"/>
<dbReference type="KEGG" id="tca:103314159"/>
<dbReference type="AlphaFoldDB" id="D6WUT6"/>
<evidence type="ECO:0000259" key="3">
    <source>
        <dbReference type="Pfam" id="PF16043"/>
    </source>
</evidence>
<feature type="compositionally biased region" description="Polar residues" evidence="2">
    <location>
        <begin position="884"/>
        <end position="905"/>
    </location>
</feature>
<reference evidence="4 5" key="1">
    <citation type="journal article" date="2008" name="Nature">
        <title>The genome of the model beetle and pest Tribolium castaneum.</title>
        <authorList>
            <consortium name="Tribolium Genome Sequencing Consortium"/>
            <person name="Richards S."/>
            <person name="Gibbs R.A."/>
            <person name="Weinstock G.M."/>
            <person name="Brown S.J."/>
            <person name="Denell R."/>
            <person name="Beeman R.W."/>
            <person name="Gibbs R."/>
            <person name="Beeman R.W."/>
            <person name="Brown S.J."/>
            <person name="Bucher G."/>
            <person name="Friedrich M."/>
            <person name="Grimmelikhuijzen C.J."/>
            <person name="Klingler M."/>
            <person name="Lorenzen M."/>
            <person name="Richards S."/>
            <person name="Roth S."/>
            <person name="Schroder R."/>
            <person name="Tautz D."/>
            <person name="Zdobnov E.M."/>
            <person name="Muzny D."/>
            <person name="Gibbs R.A."/>
            <person name="Weinstock G.M."/>
            <person name="Attaway T."/>
            <person name="Bell S."/>
            <person name="Buhay C.J."/>
            <person name="Chandrabose M.N."/>
            <person name="Chavez D."/>
            <person name="Clerk-Blankenburg K.P."/>
            <person name="Cree A."/>
            <person name="Dao M."/>
            <person name="Davis C."/>
            <person name="Chacko J."/>
            <person name="Dinh H."/>
            <person name="Dugan-Rocha S."/>
            <person name="Fowler G."/>
            <person name="Garner T.T."/>
            <person name="Garnes J."/>
            <person name="Gnirke A."/>
            <person name="Hawes A."/>
            <person name="Hernandez J."/>
            <person name="Hines S."/>
            <person name="Holder M."/>
            <person name="Hume J."/>
            <person name="Jhangiani S.N."/>
            <person name="Joshi V."/>
            <person name="Khan Z.M."/>
            <person name="Jackson L."/>
            <person name="Kovar C."/>
            <person name="Kowis A."/>
            <person name="Lee S."/>
            <person name="Lewis L.R."/>
            <person name="Margolis J."/>
            <person name="Morgan M."/>
            <person name="Nazareth L.V."/>
            <person name="Nguyen N."/>
            <person name="Okwuonu G."/>
            <person name="Parker D."/>
            <person name="Richards S."/>
            <person name="Ruiz S.J."/>
            <person name="Santibanez J."/>
            <person name="Savard J."/>
            <person name="Scherer S.E."/>
            <person name="Schneider B."/>
            <person name="Sodergren E."/>
            <person name="Tautz D."/>
            <person name="Vattahil S."/>
            <person name="Villasana D."/>
            <person name="White C.S."/>
            <person name="Wright R."/>
            <person name="Park Y."/>
            <person name="Beeman R.W."/>
            <person name="Lord J."/>
            <person name="Oppert B."/>
            <person name="Lorenzen M."/>
            <person name="Brown S."/>
            <person name="Wang L."/>
            <person name="Savard J."/>
            <person name="Tautz D."/>
            <person name="Richards S."/>
            <person name="Weinstock G."/>
            <person name="Gibbs R.A."/>
            <person name="Liu Y."/>
            <person name="Worley K."/>
            <person name="Weinstock G."/>
            <person name="Elsik C.G."/>
            <person name="Reese J.T."/>
            <person name="Elhaik E."/>
            <person name="Landan G."/>
            <person name="Graur D."/>
            <person name="Arensburger P."/>
            <person name="Atkinson P."/>
            <person name="Beeman R.W."/>
            <person name="Beidler J."/>
            <person name="Brown S.J."/>
            <person name="Demuth J.P."/>
            <person name="Drury D.W."/>
            <person name="Du Y.Z."/>
            <person name="Fujiwara H."/>
            <person name="Lorenzen M."/>
            <person name="Maselli V."/>
            <person name="Osanai M."/>
            <person name="Park Y."/>
            <person name="Robertson H.M."/>
            <person name="Tu Z."/>
            <person name="Wang J.J."/>
            <person name="Wang S."/>
            <person name="Richards S."/>
            <person name="Song H."/>
            <person name="Zhang L."/>
            <person name="Sodergren E."/>
            <person name="Werner D."/>
            <person name="Stanke M."/>
            <person name="Morgenstern B."/>
            <person name="Solovyev V."/>
            <person name="Kosarev P."/>
            <person name="Brown G."/>
            <person name="Chen H.C."/>
            <person name="Ermolaeva O."/>
            <person name="Hlavina W."/>
            <person name="Kapustin Y."/>
            <person name="Kiryutin B."/>
            <person name="Kitts P."/>
            <person name="Maglott D."/>
            <person name="Pruitt K."/>
            <person name="Sapojnikov V."/>
            <person name="Souvorov A."/>
            <person name="Mackey A.J."/>
            <person name="Waterhouse R.M."/>
            <person name="Wyder S."/>
            <person name="Zdobnov E.M."/>
            <person name="Zdobnov E.M."/>
            <person name="Wyder S."/>
            <person name="Kriventseva E.V."/>
            <person name="Kadowaki T."/>
            <person name="Bork P."/>
            <person name="Aranda M."/>
            <person name="Bao R."/>
            <person name="Beermann A."/>
            <person name="Berns N."/>
            <person name="Bolognesi R."/>
            <person name="Bonneton F."/>
            <person name="Bopp D."/>
            <person name="Brown S.J."/>
            <person name="Bucher G."/>
            <person name="Butts T."/>
            <person name="Chaumot A."/>
            <person name="Denell R.E."/>
            <person name="Ferrier D.E."/>
            <person name="Friedrich M."/>
            <person name="Gordon C.M."/>
            <person name="Jindra M."/>
            <person name="Klingler M."/>
            <person name="Lan Q."/>
            <person name="Lattorff H.M."/>
            <person name="Laudet V."/>
            <person name="von Levetsow C."/>
            <person name="Liu Z."/>
            <person name="Lutz R."/>
            <person name="Lynch J.A."/>
            <person name="da Fonseca R.N."/>
            <person name="Posnien N."/>
            <person name="Reuter R."/>
            <person name="Roth S."/>
            <person name="Savard J."/>
            <person name="Schinko J.B."/>
            <person name="Schmitt C."/>
            <person name="Schoppmeier M."/>
            <person name="Schroder R."/>
            <person name="Shippy T.D."/>
            <person name="Simonnet F."/>
            <person name="Marques-Souza H."/>
            <person name="Tautz D."/>
            <person name="Tomoyasu Y."/>
            <person name="Trauner J."/>
            <person name="Van der Zee M."/>
            <person name="Vervoort M."/>
            <person name="Wittkopp N."/>
            <person name="Wimmer E.A."/>
            <person name="Yang X."/>
            <person name="Jones A.K."/>
            <person name="Sattelle D.B."/>
            <person name="Ebert P.R."/>
            <person name="Nelson D."/>
            <person name="Scott J.G."/>
            <person name="Beeman R.W."/>
            <person name="Muthukrishnan S."/>
            <person name="Kramer K.J."/>
            <person name="Arakane Y."/>
            <person name="Beeman R.W."/>
            <person name="Zhu Q."/>
            <person name="Hogenkamp D."/>
            <person name="Dixit R."/>
            <person name="Oppert B."/>
            <person name="Jiang H."/>
            <person name="Zou Z."/>
            <person name="Marshall J."/>
            <person name="Elpidina E."/>
            <person name="Vinokurov K."/>
            <person name="Oppert C."/>
            <person name="Zou Z."/>
            <person name="Evans J."/>
            <person name="Lu Z."/>
            <person name="Zhao P."/>
            <person name="Sumathipala N."/>
            <person name="Altincicek B."/>
            <person name="Vilcinskas A."/>
            <person name="Williams M."/>
            <person name="Hultmark D."/>
            <person name="Hetru C."/>
            <person name="Jiang H."/>
            <person name="Grimmelikhuijzen C.J."/>
            <person name="Hauser F."/>
            <person name="Cazzamali G."/>
            <person name="Williamson M."/>
            <person name="Park Y."/>
            <person name="Li B."/>
            <person name="Tanaka Y."/>
            <person name="Predel R."/>
            <person name="Neupert S."/>
            <person name="Schachtner J."/>
            <person name="Verleyen P."/>
            <person name="Raible F."/>
            <person name="Bork P."/>
            <person name="Friedrich M."/>
            <person name="Walden K.K."/>
            <person name="Robertson H.M."/>
            <person name="Angeli S."/>
            <person name="Foret S."/>
            <person name="Bucher G."/>
            <person name="Schuetz S."/>
            <person name="Maleszka R."/>
            <person name="Wimmer E.A."/>
            <person name="Beeman R.W."/>
            <person name="Lorenzen M."/>
            <person name="Tomoyasu Y."/>
            <person name="Miller S.C."/>
            <person name="Grossmann D."/>
            <person name="Bucher G."/>
        </authorList>
    </citation>
    <scope>NUCLEOTIDE SEQUENCE [LARGE SCALE GENOMIC DNA]</scope>
    <source>
        <strain evidence="4 5">Georgia GA2</strain>
    </source>
</reference>
<dbReference type="HOGENOM" id="CLU_012655_0_0_1"/>
<keyword evidence="1" id="KW-0175">Coiled coil</keyword>
<proteinExistence type="predicted"/>
<evidence type="ECO:0000313" key="5">
    <source>
        <dbReference type="Proteomes" id="UP000007266"/>
    </source>
</evidence>
<dbReference type="OrthoDB" id="5981048at2759"/>
<feature type="coiled-coil region" evidence="1">
    <location>
        <begin position="500"/>
        <end position="534"/>
    </location>
</feature>
<dbReference type="PANTHER" id="PTHR46766:SF1">
    <property type="entry name" value="GLUTAMINE-RICH PROTEIN 2"/>
    <property type="match status" value="1"/>
</dbReference>
<feature type="domain" description="DUF4795" evidence="3">
    <location>
        <begin position="488"/>
        <end position="691"/>
    </location>
</feature>
<evidence type="ECO:0000256" key="2">
    <source>
        <dbReference type="SAM" id="MobiDB-lite"/>
    </source>
</evidence>
<accession>D6WUT6</accession>
<feature type="region of interest" description="Disordered" evidence="2">
    <location>
        <begin position="85"/>
        <end position="145"/>
    </location>
</feature>
<evidence type="ECO:0000256" key="1">
    <source>
        <dbReference type="SAM" id="Coils"/>
    </source>
</evidence>
<gene>
    <name evidence="4" type="primary">AUGUSTUS-3.0.2_05359</name>
    <name evidence="4" type="ORF">TcasGA2_TC005359</name>
</gene>